<comment type="caution">
    <text evidence="6">The sequence shown here is derived from an EMBL/GenBank/DDBJ whole genome shotgun (WGS) entry which is preliminary data.</text>
</comment>
<dbReference type="PRINTS" id="PR00039">
    <property type="entry name" value="HTHLYSR"/>
</dbReference>
<keyword evidence="7" id="KW-1185">Reference proteome</keyword>
<keyword evidence="4" id="KW-0804">Transcription</keyword>
<dbReference type="SUPFAM" id="SSF53850">
    <property type="entry name" value="Periplasmic binding protein-like II"/>
    <property type="match status" value="1"/>
</dbReference>
<feature type="domain" description="HTH lysR-type" evidence="5">
    <location>
        <begin position="3"/>
        <end position="60"/>
    </location>
</feature>
<dbReference type="InterPro" id="IPR036388">
    <property type="entry name" value="WH-like_DNA-bd_sf"/>
</dbReference>
<dbReference type="AlphaFoldDB" id="A0A8J4DU29"/>
<dbReference type="EMBL" id="BOPF01000022">
    <property type="protein sequence ID" value="GIJ48762.1"/>
    <property type="molecule type" value="Genomic_DNA"/>
</dbReference>
<dbReference type="GO" id="GO:0003677">
    <property type="term" value="F:DNA binding"/>
    <property type="evidence" value="ECO:0007669"/>
    <property type="project" value="UniProtKB-KW"/>
</dbReference>
<sequence length="326" mass="35025">MKFELRHLEAFVAVAEELHFGRAADRLRVAQPALSQQILRLEAALGVDLLIRERRRTALSDAGRAFLVEARRTLEQARVTESVAERARRGELGRLRVGYHPTASSQPFLRAIAAFELVAPEVELTLRELPMGALGQPLREDLVDVAFLSTLGQVDCGQPALRVRTLSTERFVAAVPAGHPLAGRPGIALADLTGERLALLGRDVCAHWHDDLVAMCERGGFAPRGVRHAGELGALLTLVAAGLGVALVQESTRLLRSEGLAYVAVRDADVPIVSAAMWRGDDPSPVLARFLGLLRRSGAIGAIPGRRPGGGVTMEASPLIEQGRTP</sequence>
<dbReference type="Gene3D" id="1.10.10.10">
    <property type="entry name" value="Winged helix-like DNA-binding domain superfamily/Winged helix DNA-binding domain"/>
    <property type="match status" value="1"/>
</dbReference>
<dbReference type="PANTHER" id="PTHR30346">
    <property type="entry name" value="TRANSCRIPTIONAL DUAL REGULATOR HCAR-RELATED"/>
    <property type="match status" value="1"/>
</dbReference>
<dbReference type="GO" id="GO:0003700">
    <property type="term" value="F:DNA-binding transcription factor activity"/>
    <property type="evidence" value="ECO:0007669"/>
    <property type="project" value="InterPro"/>
</dbReference>
<dbReference type="Gene3D" id="3.40.190.10">
    <property type="entry name" value="Periplasmic binding protein-like II"/>
    <property type="match status" value="2"/>
</dbReference>
<dbReference type="CDD" id="cd08414">
    <property type="entry name" value="PBP2_LTTR_aromatics_like"/>
    <property type="match status" value="1"/>
</dbReference>
<evidence type="ECO:0000256" key="3">
    <source>
        <dbReference type="ARBA" id="ARBA00023125"/>
    </source>
</evidence>
<dbReference type="InterPro" id="IPR036390">
    <property type="entry name" value="WH_DNA-bd_sf"/>
</dbReference>
<gene>
    <name evidence="6" type="ORF">Val02_56480</name>
</gene>
<dbReference type="InterPro" id="IPR005119">
    <property type="entry name" value="LysR_subst-bd"/>
</dbReference>
<evidence type="ECO:0000256" key="1">
    <source>
        <dbReference type="ARBA" id="ARBA00009437"/>
    </source>
</evidence>
<name>A0A8J4DU29_9ACTN</name>
<proteinExistence type="inferred from homology"/>
<evidence type="ECO:0000259" key="5">
    <source>
        <dbReference type="PROSITE" id="PS50931"/>
    </source>
</evidence>
<dbReference type="PROSITE" id="PS50931">
    <property type="entry name" value="HTH_LYSR"/>
    <property type="match status" value="1"/>
</dbReference>
<dbReference type="Proteomes" id="UP000619260">
    <property type="component" value="Unassembled WGS sequence"/>
</dbReference>
<accession>A0A8J4DU29</accession>
<dbReference type="InterPro" id="IPR000847">
    <property type="entry name" value="LysR_HTH_N"/>
</dbReference>
<protein>
    <submittedName>
        <fullName evidence="6">LysR family transcriptional regulator</fullName>
    </submittedName>
</protein>
<dbReference type="Pfam" id="PF00126">
    <property type="entry name" value="HTH_1"/>
    <property type="match status" value="1"/>
</dbReference>
<evidence type="ECO:0000256" key="2">
    <source>
        <dbReference type="ARBA" id="ARBA00023015"/>
    </source>
</evidence>
<comment type="similarity">
    <text evidence="1">Belongs to the LysR transcriptional regulatory family.</text>
</comment>
<keyword evidence="3" id="KW-0238">DNA-binding</keyword>
<evidence type="ECO:0000313" key="7">
    <source>
        <dbReference type="Proteomes" id="UP000619260"/>
    </source>
</evidence>
<dbReference type="PANTHER" id="PTHR30346:SF0">
    <property type="entry name" value="HCA OPERON TRANSCRIPTIONAL ACTIVATOR HCAR"/>
    <property type="match status" value="1"/>
</dbReference>
<organism evidence="6 7">
    <name type="scientific">Virgisporangium aliadipatigenens</name>
    <dbReference type="NCBI Taxonomy" id="741659"/>
    <lineage>
        <taxon>Bacteria</taxon>
        <taxon>Bacillati</taxon>
        <taxon>Actinomycetota</taxon>
        <taxon>Actinomycetes</taxon>
        <taxon>Micromonosporales</taxon>
        <taxon>Micromonosporaceae</taxon>
        <taxon>Virgisporangium</taxon>
    </lineage>
</organism>
<dbReference type="FunFam" id="1.10.10.10:FF:000001">
    <property type="entry name" value="LysR family transcriptional regulator"/>
    <property type="match status" value="1"/>
</dbReference>
<dbReference type="SUPFAM" id="SSF46785">
    <property type="entry name" value="Winged helix' DNA-binding domain"/>
    <property type="match status" value="1"/>
</dbReference>
<evidence type="ECO:0000256" key="4">
    <source>
        <dbReference type="ARBA" id="ARBA00023163"/>
    </source>
</evidence>
<evidence type="ECO:0000313" key="6">
    <source>
        <dbReference type="EMBL" id="GIJ48762.1"/>
    </source>
</evidence>
<reference evidence="6" key="1">
    <citation type="submission" date="2021-01" db="EMBL/GenBank/DDBJ databases">
        <title>Whole genome shotgun sequence of Virgisporangium aliadipatigenens NBRC 105644.</title>
        <authorList>
            <person name="Komaki H."/>
            <person name="Tamura T."/>
        </authorList>
    </citation>
    <scope>NUCLEOTIDE SEQUENCE</scope>
    <source>
        <strain evidence="6">NBRC 105644</strain>
    </source>
</reference>
<dbReference type="GO" id="GO:0032993">
    <property type="term" value="C:protein-DNA complex"/>
    <property type="evidence" value="ECO:0007669"/>
    <property type="project" value="TreeGrafter"/>
</dbReference>
<keyword evidence="2" id="KW-0805">Transcription regulation</keyword>
<dbReference type="Pfam" id="PF03466">
    <property type="entry name" value="LysR_substrate"/>
    <property type="match status" value="1"/>
</dbReference>
<dbReference type="RefSeq" id="WP_203902238.1">
    <property type="nucleotide sequence ID" value="NZ_BOPF01000022.1"/>
</dbReference>